<feature type="region of interest" description="Disordered" evidence="3">
    <location>
        <begin position="345"/>
        <end position="390"/>
    </location>
</feature>
<dbReference type="EMBL" id="CATNWA010008973">
    <property type="protein sequence ID" value="CAI9557200.1"/>
    <property type="molecule type" value="Genomic_DNA"/>
</dbReference>
<dbReference type="Proteomes" id="UP001162483">
    <property type="component" value="Unassembled WGS sequence"/>
</dbReference>
<feature type="domain" description="ANKLE2 third alpha/beta" evidence="4">
    <location>
        <begin position="1"/>
        <end position="54"/>
    </location>
</feature>
<dbReference type="PANTHER" id="PTHR12349">
    <property type="entry name" value="ANKYRIN REPEAT AND LEM DOMAIN-CONTAINING PROTEIN 2"/>
    <property type="match status" value="1"/>
</dbReference>
<evidence type="ECO:0000313" key="5">
    <source>
        <dbReference type="EMBL" id="CAI9557200.1"/>
    </source>
</evidence>
<evidence type="ECO:0000256" key="3">
    <source>
        <dbReference type="SAM" id="MobiDB-lite"/>
    </source>
</evidence>
<comment type="caution">
    <text evidence="5">The sequence shown here is derived from an EMBL/GenBank/DDBJ whole genome shotgun (WGS) entry which is preliminary data.</text>
</comment>
<name>A0ABN9CAU9_9NEOB</name>
<dbReference type="PANTHER" id="PTHR12349:SF4">
    <property type="entry name" value="ANKYRIN REPEAT AND LEM DOMAIN-CONTAINING PROTEIN 2"/>
    <property type="match status" value="1"/>
</dbReference>
<evidence type="ECO:0000256" key="2">
    <source>
        <dbReference type="ARBA" id="ARBA00023306"/>
    </source>
</evidence>
<evidence type="ECO:0000259" key="4">
    <source>
        <dbReference type="Pfam" id="PF24567"/>
    </source>
</evidence>
<feature type="compositionally biased region" description="Low complexity" evidence="3">
    <location>
        <begin position="369"/>
        <end position="382"/>
    </location>
</feature>
<sequence>MSPSKAEDFRRVWKTPPRERAGLFHNIRKTDPERGEERVGRELAHELDVPWVEYWEFLGCFVDISSQDGLGKLEEYLSKKEASERLQTDHDHEICNRFKTPSPAGKSKKCCNSVSVGAFLDDEEDISLEEIKNRQNTALKNSLYLETIAAPECIMDTTPIPSSPHKEESKHSDCRHQQEFENRMLSPVSNLLAEFEKMSLSELQADEVSHTGVAVEKQGKMTVHDADIESESSLIRTESSGVLRAGEALSNMSLSGKPTLRHNSELPLSNYCSESPASQVIMKTPLKHQSYRATFLVGKEPSKLDSDVLAAVEKVEIDAQTYPSVSRWITDVLSYSNIERQSWPSPAVLSGRNKSQTCSSNSPGGLGYSTPGRSSPIPGSPGKYVNTSDYSSPGRYSPAYASHIQLLRIRQFSDHSSL</sequence>
<dbReference type="Pfam" id="PF24567">
    <property type="entry name" value="ANKLE2_3rd"/>
    <property type="match status" value="1"/>
</dbReference>
<organism evidence="5 6">
    <name type="scientific">Staurois parvus</name>
    <dbReference type="NCBI Taxonomy" id="386267"/>
    <lineage>
        <taxon>Eukaryota</taxon>
        <taxon>Metazoa</taxon>
        <taxon>Chordata</taxon>
        <taxon>Craniata</taxon>
        <taxon>Vertebrata</taxon>
        <taxon>Euteleostomi</taxon>
        <taxon>Amphibia</taxon>
        <taxon>Batrachia</taxon>
        <taxon>Anura</taxon>
        <taxon>Neobatrachia</taxon>
        <taxon>Ranoidea</taxon>
        <taxon>Ranidae</taxon>
        <taxon>Staurois</taxon>
    </lineage>
</organism>
<gene>
    <name evidence="5" type="ORF">SPARVUS_LOCUS4666352</name>
</gene>
<evidence type="ECO:0000313" key="6">
    <source>
        <dbReference type="Proteomes" id="UP001162483"/>
    </source>
</evidence>
<proteinExistence type="predicted"/>
<protein>
    <recommendedName>
        <fullName evidence="4">ANKLE2 third alpha/beta domain-containing protein</fullName>
    </recommendedName>
</protein>
<feature type="compositionally biased region" description="Polar residues" evidence="3">
    <location>
        <begin position="352"/>
        <end position="363"/>
    </location>
</feature>
<reference evidence="5" key="1">
    <citation type="submission" date="2023-05" db="EMBL/GenBank/DDBJ databases">
        <authorList>
            <person name="Stuckert A."/>
        </authorList>
    </citation>
    <scope>NUCLEOTIDE SEQUENCE</scope>
</reference>
<accession>A0ABN9CAU9</accession>
<keyword evidence="6" id="KW-1185">Reference proteome</keyword>
<evidence type="ECO:0000256" key="1">
    <source>
        <dbReference type="ARBA" id="ARBA00023043"/>
    </source>
</evidence>
<keyword evidence="2" id="KW-0131">Cell cycle</keyword>
<dbReference type="InterPro" id="IPR056237">
    <property type="entry name" value="ANKLE2_3rd"/>
</dbReference>
<keyword evidence="1" id="KW-0040">ANK repeat</keyword>